<feature type="domain" description="Thioredoxin-like fold" evidence="1">
    <location>
        <begin position="148"/>
        <end position="223"/>
    </location>
</feature>
<proteinExistence type="predicted"/>
<dbReference type="InterPro" id="IPR012336">
    <property type="entry name" value="Thioredoxin-like_fold"/>
</dbReference>
<dbReference type="NCBIfam" id="TIGR02187">
    <property type="entry name" value="PDO_seleno_TRX"/>
    <property type="match status" value="1"/>
</dbReference>
<dbReference type="PROSITE" id="PS51354">
    <property type="entry name" value="GLUTAREDOXIN_2"/>
    <property type="match status" value="1"/>
</dbReference>
<dbReference type="Proteomes" id="UP000811545">
    <property type="component" value="Unassembled WGS sequence"/>
</dbReference>
<dbReference type="InterPro" id="IPR036249">
    <property type="entry name" value="Thioredoxin-like_sf"/>
</dbReference>
<reference evidence="2 3" key="1">
    <citation type="journal article" date="2021" name="bioRxiv">
        <title>Unique metabolic strategies in Hadean analogues reveal hints for primordial physiology.</title>
        <authorList>
            <person name="Nobu M.K."/>
            <person name="Nakai R."/>
            <person name="Tamazawa S."/>
            <person name="Mori H."/>
            <person name="Toyoda A."/>
            <person name="Ijiri A."/>
            <person name="Suzuki S."/>
            <person name="Kurokawa K."/>
            <person name="Kamagata Y."/>
            <person name="Tamaki H."/>
        </authorList>
    </citation>
    <scope>NUCLEOTIDE SEQUENCE [LARGE SCALE GENOMIC DNA]</scope>
    <source>
        <strain evidence="2">BS525</strain>
    </source>
</reference>
<dbReference type="PANTHER" id="PTHR37170">
    <property type="entry name" value="GLUTAREDOXIN-RELATED"/>
    <property type="match status" value="1"/>
</dbReference>
<protein>
    <submittedName>
        <fullName evidence="2">NADH dehydrogenase</fullName>
    </submittedName>
</protein>
<dbReference type="CDD" id="cd02973">
    <property type="entry name" value="TRX_GRX_like"/>
    <property type="match status" value="1"/>
</dbReference>
<dbReference type="SUPFAM" id="SSF52833">
    <property type="entry name" value="Thioredoxin-like"/>
    <property type="match status" value="2"/>
</dbReference>
<name>A0A9E2BF80_PSYF1</name>
<comment type="caution">
    <text evidence="2">The sequence shown here is derived from an EMBL/GenBank/DDBJ whole genome shotgun (WGS) entry which is preliminary data.</text>
</comment>
<dbReference type="PANTHER" id="PTHR37170:SF1">
    <property type="entry name" value="GLUTAREDOXIN-LIKE PROTEIN"/>
    <property type="match status" value="1"/>
</dbReference>
<evidence type="ECO:0000259" key="1">
    <source>
        <dbReference type="Pfam" id="PF13192"/>
    </source>
</evidence>
<evidence type="ECO:0000313" key="2">
    <source>
        <dbReference type="EMBL" id="MBT9144513.1"/>
    </source>
</evidence>
<accession>A0A9E2BF80</accession>
<organism evidence="2 3">
    <name type="scientific">Psychracetigena formicireducens</name>
    <dbReference type="NCBI Taxonomy" id="2986056"/>
    <lineage>
        <taxon>Bacteria</taxon>
        <taxon>Bacillati</taxon>
        <taxon>Candidatus Lithacetigenota</taxon>
        <taxon>Candidatus Psychracetigena</taxon>
    </lineage>
</organism>
<sequence length="228" mass="26098">MGLLSERDKKQLKTLFEKELKEEVHLIYFTQGEGDIIIPGRPKCMYCRETDEILKEISTLSEKIQLEIYDFLGNAELAQRYGIDKIPAIIIKNETDLGLRFFGIPSGYEFSAFAEALVMVSQRKTRLKDATKKKLSEFLKTMKEQILIQVFVTPTCPYCTRMVSLAYQFAMEFPQISAHIVEATEFPYLADKYAVFGVPKTVVNDKVEIEGAISEELFLDSLLKLPRS</sequence>
<dbReference type="InterPro" id="IPR011903">
    <property type="entry name" value="TON_0319-like"/>
</dbReference>
<evidence type="ECO:0000313" key="3">
    <source>
        <dbReference type="Proteomes" id="UP000811545"/>
    </source>
</evidence>
<gene>
    <name evidence="2" type="primary">ahpF</name>
    <name evidence="2" type="ORF">DDT42_00354</name>
</gene>
<dbReference type="Gene3D" id="3.40.30.10">
    <property type="entry name" value="Glutaredoxin"/>
    <property type="match status" value="2"/>
</dbReference>
<dbReference type="EMBL" id="QLTW01000010">
    <property type="protein sequence ID" value="MBT9144513.1"/>
    <property type="molecule type" value="Genomic_DNA"/>
</dbReference>
<dbReference type="AlphaFoldDB" id="A0A9E2BF80"/>
<dbReference type="Pfam" id="PF13192">
    <property type="entry name" value="Thioredoxin_3"/>
    <property type="match status" value="1"/>
</dbReference>